<dbReference type="OrthoDB" id="7731523at2759"/>
<evidence type="ECO:0000256" key="7">
    <source>
        <dbReference type="ARBA" id="ARBA00023242"/>
    </source>
</evidence>
<feature type="domain" description="C2H2-type" evidence="10">
    <location>
        <begin position="281"/>
        <end position="309"/>
    </location>
</feature>
<evidence type="ECO:0000256" key="1">
    <source>
        <dbReference type="ARBA" id="ARBA00004123"/>
    </source>
</evidence>
<keyword evidence="5" id="KW-0805">Transcription regulation</keyword>
<dbReference type="Proteomes" id="UP001107558">
    <property type="component" value="Chromosome 2"/>
</dbReference>
<feature type="domain" description="C2H2-type" evidence="10">
    <location>
        <begin position="395"/>
        <end position="424"/>
    </location>
</feature>
<feature type="binding site" evidence="9">
    <location>
        <position position="13"/>
    </location>
    <ligand>
        <name>Zn(2+)</name>
        <dbReference type="ChEBI" id="CHEBI:29105"/>
    </ligand>
</feature>
<feature type="domain" description="C2H2-type" evidence="10">
    <location>
        <begin position="425"/>
        <end position="455"/>
    </location>
</feature>
<dbReference type="InterPro" id="IPR012934">
    <property type="entry name" value="Znf_AD"/>
</dbReference>
<feature type="domain" description="C2H2-type" evidence="10">
    <location>
        <begin position="310"/>
        <end position="338"/>
    </location>
</feature>
<keyword evidence="2 9" id="KW-0479">Metal-binding</keyword>
<keyword evidence="7" id="KW-0539">Nucleus</keyword>
<dbReference type="InterPro" id="IPR051061">
    <property type="entry name" value="Zinc_finger_trans_reg"/>
</dbReference>
<keyword evidence="6" id="KW-0804">Transcription</keyword>
<evidence type="ECO:0000256" key="4">
    <source>
        <dbReference type="ARBA" id="ARBA00022833"/>
    </source>
</evidence>
<dbReference type="GO" id="GO:0006357">
    <property type="term" value="P:regulation of transcription by RNA polymerase II"/>
    <property type="evidence" value="ECO:0007669"/>
    <property type="project" value="TreeGrafter"/>
</dbReference>
<sequence length="501" mass="60228">MNKSNSSKYLNCCRCCLSKFTKTSKKFEISSIIIEQFFQLTQIQISPITEKHSKHICKTCKKNLQEFNDLRHDYIIKQQQLNENDNSEIILQEIKIKIEPIDPNLLEDNNDDNHFDDDLNWQEDIKAEEESYDEDHENNESEILKNVNNETEALKEDEIPEIPFEFRLKPKQKRKIARNFKCKICSVSHATQKTLENHIMYNHSNTLSRDEILRIKKRNREDRMRICPMCGIKVDQLNRHIKKEHLNIKRYFCDHCPYSSFKRFDISSHVLKHRKKPKKEFMCDICGTEFLRKCSMRQHVRDFHSNKDPFICTICNQKFKTMTLMKKHQKWRHEGGHKVKCPDCDKELAKFCLEKHIMRDPETFDQQFICMECGKEFKNKRCLAYHKQSHNKRDFICEYPDCGKNYATFSQLSTHQKRHTNEKNLKCPYEGCEKAYFKQQNLRIHIASMHAMYRRKCPVKECEYTTGSYNYMRDHLLRHKELKIEEQRELFVAIKHMNLVS</sequence>
<evidence type="ECO:0000313" key="13">
    <source>
        <dbReference type="Proteomes" id="UP001107558"/>
    </source>
</evidence>
<dbReference type="AlphaFoldDB" id="A0A9J6C551"/>
<organism evidence="12 13">
    <name type="scientific">Polypedilum vanderplanki</name>
    <name type="common">Sleeping chironomid midge</name>
    <dbReference type="NCBI Taxonomy" id="319348"/>
    <lineage>
        <taxon>Eukaryota</taxon>
        <taxon>Metazoa</taxon>
        <taxon>Ecdysozoa</taxon>
        <taxon>Arthropoda</taxon>
        <taxon>Hexapoda</taxon>
        <taxon>Insecta</taxon>
        <taxon>Pterygota</taxon>
        <taxon>Neoptera</taxon>
        <taxon>Endopterygota</taxon>
        <taxon>Diptera</taxon>
        <taxon>Nematocera</taxon>
        <taxon>Chironomoidea</taxon>
        <taxon>Chironomidae</taxon>
        <taxon>Chironominae</taxon>
        <taxon>Polypedilum</taxon>
        <taxon>Polypedilum</taxon>
    </lineage>
</organism>
<dbReference type="PANTHER" id="PTHR46179">
    <property type="entry name" value="ZINC FINGER PROTEIN"/>
    <property type="match status" value="1"/>
</dbReference>
<proteinExistence type="predicted"/>
<dbReference type="PROSITE" id="PS51915">
    <property type="entry name" value="ZAD"/>
    <property type="match status" value="1"/>
</dbReference>
<evidence type="ECO:0000256" key="5">
    <source>
        <dbReference type="ARBA" id="ARBA00023015"/>
    </source>
</evidence>
<dbReference type="EMBL" id="JADBJN010000002">
    <property type="protein sequence ID" value="KAG5677146.1"/>
    <property type="molecule type" value="Genomic_DNA"/>
</dbReference>
<dbReference type="PROSITE" id="PS00028">
    <property type="entry name" value="ZINC_FINGER_C2H2_1"/>
    <property type="match status" value="5"/>
</dbReference>
<feature type="binding site" evidence="9">
    <location>
        <position position="60"/>
    </location>
    <ligand>
        <name>Zn(2+)</name>
        <dbReference type="ChEBI" id="CHEBI:29105"/>
    </ligand>
</feature>
<dbReference type="PANTHER" id="PTHR46179:SF13">
    <property type="entry name" value="C2H2-TYPE DOMAIN-CONTAINING PROTEIN"/>
    <property type="match status" value="1"/>
</dbReference>
<dbReference type="GO" id="GO:0008270">
    <property type="term" value="F:zinc ion binding"/>
    <property type="evidence" value="ECO:0007669"/>
    <property type="project" value="UniProtKB-UniRule"/>
</dbReference>
<keyword evidence="3 8" id="KW-0863">Zinc-finger</keyword>
<feature type="domain" description="C2H2-type" evidence="10">
    <location>
        <begin position="368"/>
        <end position="395"/>
    </location>
</feature>
<accession>A0A9J6C551</accession>
<keyword evidence="13" id="KW-1185">Reference proteome</keyword>
<keyword evidence="4 9" id="KW-0862">Zinc</keyword>
<reference evidence="12" key="1">
    <citation type="submission" date="2021-03" db="EMBL/GenBank/DDBJ databases">
        <title>Chromosome level genome of the anhydrobiotic midge Polypedilum vanderplanki.</title>
        <authorList>
            <person name="Yoshida Y."/>
            <person name="Kikawada T."/>
            <person name="Gusev O."/>
        </authorList>
    </citation>
    <scope>NUCLEOTIDE SEQUENCE</scope>
    <source>
        <strain evidence="12">NIAS01</strain>
        <tissue evidence="12">Whole body or cell culture</tissue>
    </source>
</reference>
<evidence type="ECO:0008006" key="14">
    <source>
        <dbReference type="Google" id="ProtNLM"/>
    </source>
</evidence>
<comment type="caution">
    <text evidence="12">The sequence shown here is derived from an EMBL/GenBank/DDBJ whole genome shotgun (WGS) entry which is preliminary data.</text>
</comment>
<comment type="subcellular location">
    <subcellularLocation>
        <location evidence="1">Nucleus</location>
    </subcellularLocation>
</comment>
<dbReference type="Gene3D" id="3.30.160.60">
    <property type="entry name" value="Classic Zinc Finger"/>
    <property type="match status" value="5"/>
</dbReference>
<feature type="binding site" evidence="9">
    <location>
        <position position="57"/>
    </location>
    <ligand>
        <name>Zn(2+)</name>
        <dbReference type="ChEBI" id="CHEBI:29105"/>
    </ligand>
</feature>
<name>A0A9J6C551_POLVA</name>
<evidence type="ECO:0000259" key="11">
    <source>
        <dbReference type="PROSITE" id="PS51915"/>
    </source>
</evidence>
<gene>
    <name evidence="12" type="ORF">PVAND_006928</name>
</gene>
<evidence type="ECO:0000256" key="6">
    <source>
        <dbReference type="ARBA" id="ARBA00023163"/>
    </source>
</evidence>
<evidence type="ECO:0000259" key="10">
    <source>
        <dbReference type="PROSITE" id="PS50157"/>
    </source>
</evidence>
<dbReference type="SMART" id="SM00355">
    <property type="entry name" value="ZnF_C2H2"/>
    <property type="match status" value="9"/>
</dbReference>
<evidence type="ECO:0000256" key="3">
    <source>
        <dbReference type="ARBA" id="ARBA00022771"/>
    </source>
</evidence>
<evidence type="ECO:0000313" key="12">
    <source>
        <dbReference type="EMBL" id="KAG5677146.1"/>
    </source>
</evidence>
<dbReference type="SUPFAM" id="SSF57667">
    <property type="entry name" value="beta-beta-alpha zinc fingers"/>
    <property type="match status" value="2"/>
</dbReference>
<dbReference type="InterPro" id="IPR013087">
    <property type="entry name" value="Znf_C2H2_type"/>
</dbReference>
<dbReference type="InterPro" id="IPR036236">
    <property type="entry name" value="Znf_C2H2_sf"/>
</dbReference>
<feature type="binding site" evidence="9">
    <location>
        <position position="16"/>
    </location>
    <ligand>
        <name>Zn(2+)</name>
        <dbReference type="ChEBI" id="CHEBI:29105"/>
    </ligand>
</feature>
<dbReference type="PROSITE" id="PS50157">
    <property type="entry name" value="ZINC_FINGER_C2H2_2"/>
    <property type="match status" value="5"/>
</dbReference>
<evidence type="ECO:0000256" key="8">
    <source>
        <dbReference type="PROSITE-ProRule" id="PRU00042"/>
    </source>
</evidence>
<dbReference type="GO" id="GO:0005634">
    <property type="term" value="C:nucleus"/>
    <property type="evidence" value="ECO:0007669"/>
    <property type="project" value="UniProtKB-SubCell"/>
</dbReference>
<protein>
    <recommendedName>
        <fullName evidence="14">Zinc finger protein</fullName>
    </recommendedName>
</protein>
<evidence type="ECO:0000256" key="2">
    <source>
        <dbReference type="ARBA" id="ARBA00022723"/>
    </source>
</evidence>
<evidence type="ECO:0000256" key="9">
    <source>
        <dbReference type="PROSITE-ProRule" id="PRU01263"/>
    </source>
</evidence>
<dbReference type="Pfam" id="PF00096">
    <property type="entry name" value="zf-C2H2"/>
    <property type="match status" value="2"/>
</dbReference>
<feature type="domain" description="ZAD" evidence="11">
    <location>
        <begin position="11"/>
        <end position="84"/>
    </location>
</feature>
<dbReference type="SMART" id="SM00868">
    <property type="entry name" value="zf-AD"/>
    <property type="match status" value="2"/>
</dbReference>